<dbReference type="STRING" id="341036.SAMN05660649_04016"/>
<dbReference type="OrthoDB" id="9853736at2"/>
<organism evidence="1 2">
    <name type="scientific">Desulfotruncus arcticus DSM 17038</name>
    <dbReference type="NCBI Taxonomy" id="1121424"/>
    <lineage>
        <taxon>Bacteria</taxon>
        <taxon>Bacillati</taxon>
        <taxon>Bacillota</taxon>
        <taxon>Clostridia</taxon>
        <taxon>Eubacteriales</taxon>
        <taxon>Desulfallaceae</taxon>
        <taxon>Desulfotruncus</taxon>
    </lineage>
</organism>
<dbReference type="AlphaFoldDB" id="A0A1I2XL63"/>
<evidence type="ECO:0000313" key="1">
    <source>
        <dbReference type="EMBL" id="SFH14243.1"/>
    </source>
</evidence>
<dbReference type="RefSeq" id="WP_092473707.1">
    <property type="nucleotide sequence ID" value="NZ_FOOX01000018.1"/>
</dbReference>
<dbReference type="Proteomes" id="UP000199337">
    <property type="component" value="Unassembled WGS sequence"/>
</dbReference>
<reference evidence="2" key="1">
    <citation type="submission" date="2016-10" db="EMBL/GenBank/DDBJ databases">
        <authorList>
            <person name="Varghese N."/>
            <person name="Submissions S."/>
        </authorList>
    </citation>
    <scope>NUCLEOTIDE SEQUENCE [LARGE SCALE GENOMIC DNA]</scope>
    <source>
        <strain evidence="2">DSM 17038</strain>
    </source>
</reference>
<protein>
    <submittedName>
        <fullName evidence="1">Uncharacterized protein</fullName>
    </submittedName>
</protein>
<dbReference type="EMBL" id="FOOX01000018">
    <property type="protein sequence ID" value="SFH14243.1"/>
    <property type="molecule type" value="Genomic_DNA"/>
</dbReference>
<name>A0A1I2XL63_9FIRM</name>
<accession>A0A1I2XL63</accession>
<gene>
    <name evidence="1" type="ORF">SAMN05660649_04016</name>
</gene>
<proteinExistence type="predicted"/>
<evidence type="ECO:0000313" key="2">
    <source>
        <dbReference type="Proteomes" id="UP000199337"/>
    </source>
</evidence>
<keyword evidence="2" id="KW-1185">Reference proteome</keyword>
<sequence>MADTRVHLMKNYIIQAVIDTFEQGLGPAGVKVALSKNWHFTVGELIYTDLWEEMDFFTAAELDELIVNLPSLEDVKNGSISLADLKSGRYDWQLVNEFKEIGIIWQ</sequence>